<gene>
    <name evidence="8" type="ORF">DU506_17110</name>
</gene>
<dbReference type="RefSeq" id="WP_114488101.1">
    <property type="nucleotide sequence ID" value="NZ_QPIJ01000054.1"/>
</dbReference>
<name>A0A368TQX6_9GAMM</name>
<keyword evidence="9" id="KW-1185">Reference proteome</keyword>
<dbReference type="NCBIfam" id="NF045542">
    <property type="entry name" value="Clp_rel_HeadMat"/>
    <property type="match status" value="1"/>
</dbReference>
<dbReference type="SUPFAM" id="SSF52096">
    <property type="entry name" value="ClpP/crotonase"/>
    <property type="match status" value="1"/>
</dbReference>
<dbReference type="PANTHER" id="PTHR10381:SF70">
    <property type="entry name" value="ATP-DEPENDENT CLP PROTEASE PROTEOLYTIC SUBUNIT"/>
    <property type="match status" value="1"/>
</dbReference>
<evidence type="ECO:0000256" key="7">
    <source>
        <dbReference type="SAM" id="MobiDB-lite"/>
    </source>
</evidence>
<evidence type="ECO:0000256" key="6">
    <source>
        <dbReference type="RuleBase" id="RU003567"/>
    </source>
</evidence>
<evidence type="ECO:0000256" key="3">
    <source>
        <dbReference type="ARBA" id="ARBA00022670"/>
    </source>
</evidence>
<keyword evidence="4" id="KW-0378">Hydrolase</keyword>
<keyword evidence="2" id="KW-0963">Cytoplasm</keyword>
<dbReference type="AlphaFoldDB" id="A0A368TQX6"/>
<dbReference type="GO" id="GO:0004176">
    <property type="term" value="F:ATP-dependent peptidase activity"/>
    <property type="evidence" value="ECO:0007669"/>
    <property type="project" value="InterPro"/>
</dbReference>
<organism evidence="8 9">
    <name type="scientific">Vreelandella rituensis</name>
    <dbReference type="NCBI Taxonomy" id="2282306"/>
    <lineage>
        <taxon>Bacteria</taxon>
        <taxon>Pseudomonadati</taxon>
        <taxon>Pseudomonadota</taxon>
        <taxon>Gammaproteobacteria</taxon>
        <taxon>Oceanospirillales</taxon>
        <taxon>Halomonadaceae</taxon>
        <taxon>Vreelandella</taxon>
    </lineage>
</organism>
<dbReference type="EMBL" id="QPIJ01000054">
    <property type="protein sequence ID" value="RCV87125.1"/>
    <property type="molecule type" value="Genomic_DNA"/>
</dbReference>
<proteinExistence type="inferred from homology"/>
<accession>A0A368TQX6</accession>
<dbReference type="Pfam" id="PF00574">
    <property type="entry name" value="CLP_protease"/>
    <property type="match status" value="1"/>
</dbReference>
<dbReference type="GO" id="GO:0004252">
    <property type="term" value="F:serine-type endopeptidase activity"/>
    <property type="evidence" value="ECO:0007669"/>
    <property type="project" value="InterPro"/>
</dbReference>
<evidence type="ECO:0000256" key="4">
    <source>
        <dbReference type="ARBA" id="ARBA00022801"/>
    </source>
</evidence>
<dbReference type="GO" id="GO:0009368">
    <property type="term" value="C:endopeptidase Clp complex"/>
    <property type="evidence" value="ECO:0007669"/>
    <property type="project" value="TreeGrafter"/>
</dbReference>
<reference evidence="8 9" key="1">
    <citation type="submission" date="2018-07" db="EMBL/GenBank/DDBJ databases">
        <title>Halomonas rutogse sp. nov., isolated from Lake TangqianCo on Tibetan Plateau.</title>
        <authorList>
            <person name="Lu H."/>
            <person name="Xing P."/>
            <person name="Wu Q."/>
        </authorList>
    </citation>
    <scope>NUCLEOTIDE SEQUENCE [LARGE SCALE GENOMIC DNA]</scope>
    <source>
        <strain evidence="8 9">TQ8S</strain>
    </source>
</reference>
<evidence type="ECO:0000313" key="8">
    <source>
        <dbReference type="EMBL" id="RCV87125.1"/>
    </source>
</evidence>
<evidence type="ECO:0000256" key="5">
    <source>
        <dbReference type="ARBA" id="ARBA00022825"/>
    </source>
</evidence>
<evidence type="ECO:0000256" key="2">
    <source>
        <dbReference type="ARBA" id="ARBA00022490"/>
    </source>
</evidence>
<dbReference type="InterPro" id="IPR029045">
    <property type="entry name" value="ClpP/crotonase-like_dom_sf"/>
</dbReference>
<evidence type="ECO:0000313" key="9">
    <source>
        <dbReference type="Proteomes" id="UP000253204"/>
    </source>
</evidence>
<dbReference type="Proteomes" id="UP000253204">
    <property type="component" value="Unassembled WGS sequence"/>
</dbReference>
<comment type="similarity">
    <text evidence="1 6">Belongs to the peptidase S14 family.</text>
</comment>
<dbReference type="CDD" id="cd07016">
    <property type="entry name" value="S14_ClpP_1"/>
    <property type="match status" value="1"/>
</dbReference>
<keyword evidence="5" id="KW-0720">Serine protease</keyword>
<dbReference type="InterPro" id="IPR023562">
    <property type="entry name" value="ClpP/TepA"/>
</dbReference>
<feature type="region of interest" description="Disordered" evidence="7">
    <location>
        <begin position="312"/>
        <end position="334"/>
    </location>
</feature>
<sequence length="353" mass="37322">MRPCFKFTAKAGKKPAVLALDEEIGFWGTQAKDFRAQLDAVEGNELVVEINSIGGDVMAGLGIYNMLRSWAKDGKTVTTRVTGIAASIASIIALAGDKREMPKNTFAMVHQASTIAAGTSEDMRDAANWLDKVDGSLRNIYMDRMGADEAKAAEIMAKDTYLTADECLDLGFATALLDDIRATAKFDLARADLPANVAAIFKAEADPVVDPVVDPVIDSVIDPVIDPAVPDTPVAKQIEALAITAGLQAYAATFAVACTSLDEAKTRITAAKEIVALCAVAKRPDDAAKAIRANQSVEDVRAALIKAMAEADEHTNNAPPARGSQTAGQSGVLSAKAVYEKRAARKQNSRKGN</sequence>
<dbReference type="Gene3D" id="3.90.226.10">
    <property type="entry name" value="2-enoyl-CoA Hydratase, Chain A, domain 1"/>
    <property type="match status" value="1"/>
</dbReference>
<dbReference type="GO" id="GO:0006515">
    <property type="term" value="P:protein quality control for misfolded or incompletely synthesized proteins"/>
    <property type="evidence" value="ECO:0007669"/>
    <property type="project" value="TreeGrafter"/>
</dbReference>
<evidence type="ECO:0000256" key="1">
    <source>
        <dbReference type="ARBA" id="ARBA00007039"/>
    </source>
</evidence>
<comment type="caution">
    <text evidence="8">The sequence shown here is derived from an EMBL/GenBank/DDBJ whole genome shotgun (WGS) entry which is preliminary data.</text>
</comment>
<dbReference type="OrthoDB" id="9806592at2"/>
<dbReference type="InterPro" id="IPR001907">
    <property type="entry name" value="ClpP"/>
</dbReference>
<protein>
    <recommendedName>
        <fullName evidence="6">ATP-dependent Clp protease proteolytic subunit</fullName>
    </recommendedName>
</protein>
<dbReference type="PRINTS" id="PR00127">
    <property type="entry name" value="CLPPROTEASEP"/>
</dbReference>
<dbReference type="GO" id="GO:0051117">
    <property type="term" value="F:ATPase binding"/>
    <property type="evidence" value="ECO:0007669"/>
    <property type="project" value="TreeGrafter"/>
</dbReference>
<dbReference type="PANTHER" id="PTHR10381">
    <property type="entry name" value="ATP-DEPENDENT CLP PROTEASE PROTEOLYTIC SUBUNIT"/>
    <property type="match status" value="1"/>
</dbReference>
<feature type="compositionally biased region" description="Polar residues" evidence="7">
    <location>
        <begin position="323"/>
        <end position="332"/>
    </location>
</feature>
<keyword evidence="3 8" id="KW-0645">Protease</keyword>